<dbReference type="OrthoDB" id="9784272at2"/>
<dbReference type="GO" id="GO:0016987">
    <property type="term" value="F:sigma factor activity"/>
    <property type="evidence" value="ECO:0007669"/>
    <property type="project" value="UniProtKB-KW"/>
</dbReference>
<dbReference type="RefSeq" id="WP_059351998.1">
    <property type="nucleotide sequence ID" value="NZ_LDYG01000053.1"/>
</dbReference>
<dbReference type="InterPro" id="IPR013325">
    <property type="entry name" value="RNA_pol_sigma_r2"/>
</dbReference>
<dbReference type="AlphaFoldDB" id="A0A147K490"/>
<evidence type="ECO:0000313" key="8">
    <source>
        <dbReference type="Proteomes" id="UP000074108"/>
    </source>
</evidence>
<evidence type="ECO:0000259" key="6">
    <source>
        <dbReference type="Pfam" id="PF08281"/>
    </source>
</evidence>
<accession>A0A147K490</accession>
<evidence type="ECO:0000259" key="5">
    <source>
        <dbReference type="Pfam" id="PF04542"/>
    </source>
</evidence>
<dbReference type="InterPro" id="IPR013324">
    <property type="entry name" value="RNA_pol_sigma_r3/r4-like"/>
</dbReference>
<dbReference type="Pfam" id="PF04542">
    <property type="entry name" value="Sigma70_r2"/>
    <property type="match status" value="1"/>
</dbReference>
<dbReference type="SUPFAM" id="SSF88659">
    <property type="entry name" value="Sigma3 and sigma4 domains of RNA polymerase sigma factors"/>
    <property type="match status" value="1"/>
</dbReference>
<comment type="similarity">
    <text evidence="1">Belongs to the sigma-70 factor family. ECF subfamily.</text>
</comment>
<evidence type="ECO:0000256" key="3">
    <source>
        <dbReference type="ARBA" id="ARBA00023082"/>
    </source>
</evidence>
<dbReference type="InterPro" id="IPR039425">
    <property type="entry name" value="RNA_pol_sigma-70-like"/>
</dbReference>
<dbReference type="Pfam" id="PF08281">
    <property type="entry name" value="Sigma70_r4_2"/>
    <property type="match status" value="1"/>
</dbReference>
<sequence>MNELKDEELYDRMREKDKEALSQLYSRYERILYSFIYRLTGDRTVTEETMQELFIKLWRDHAPYETHKGKFSSWLLTLARNQALDAVRKKSRESTYEYHERDDVRNVEETPEDHVEWKEKCAAIRSALSILNQEQKQIVELFYFKGHSQSTIAKETGLPLGTVKGRIRLALQHIKKHLDREGGVLSERT</sequence>
<dbReference type="Proteomes" id="UP000074108">
    <property type="component" value="Unassembled WGS sequence"/>
</dbReference>
<dbReference type="PANTHER" id="PTHR43133:SF62">
    <property type="entry name" value="RNA POLYMERASE SIGMA FACTOR SIGZ"/>
    <property type="match status" value="1"/>
</dbReference>
<evidence type="ECO:0000256" key="4">
    <source>
        <dbReference type="ARBA" id="ARBA00023163"/>
    </source>
</evidence>
<dbReference type="CDD" id="cd06171">
    <property type="entry name" value="Sigma70_r4"/>
    <property type="match status" value="1"/>
</dbReference>
<gene>
    <name evidence="7" type="ORF">Q75_16310</name>
</gene>
<comment type="caution">
    <text evidence="7">The sequence shown here is derived from an EMBL/GenBank/DDBJ whole genome shotgun (WGS) entry which is preliminary data.</text>
</comment>
<dbReference type="SUPFAM" id="SSF88946">
    <property type="entry name" value="Sigma2 domain of RNA polymerase sigma factors"/>
    <property type="match status" value="1"/>
</dbReference>
<reference evidence="7 8" key="1">
    <citation type="journal article" date="2016" name="Front. Microbiol.">
        <title>Microevolution Analysis of Bacillus coahuilensis Unveils Differences in Phosphorus Acquisition Strategies and Their Regulation.</title>
        <authorList>
            <person name="Gomez-Lunar Z."/>
            <person name="Hernandez-Gonzalez I."/>
            <person name="Rodriguez-Torres M.D."/>
            <person name="Souza V."/>
            <person name="Olmedo-Alvarez G."/>
        </authorList>
    </citation>
    <scope>NUCLEOTIDE SEQUENCE [LARGE SCALE GENOMIC DNA]</scope>
    <source>
        <strain evidence="8">p1.1.43</strain>
    </source>
</reference>
<dbReference type="PANTHER" id="PTHR43133">
    <property type="entry name" value="RNA POLYMERASE ECF-TYPE SIGMA FACTO"/>
    <property type="match status" value="1"/>
</dbReference>
<keyword evidence="4" id="KW-0804">Transcription</keyword>
<dbReference type="InterPro" id="IPR014284">
    <property type="entry name" value="RNA_pol_sigma-70_dom"/>
</dbReference>
<dbReference type="Gene3D" id="1.10.10.10">
    <property type="entry name" value="Winged helix-like DNA-binding domain superfamily/Winged helix DNA-binding domain"/>
    <property type="match status" value="1"/>
</dbReference>
<dbReference type="STRING" id="1150625.Q75_16310"/>
<feature type="domain" description="RNA polymerase sigma factor 70 region 4 type 2" evidence="6">
    <location>
        <begin position="123"/>
        <end position="174"/>
    </location>
</feature>
<evidence type="ECO:0000256" key="1">
    <source>
        <dbReference type="ARBA" id="ARBA00010641"/>
    </source>
</evidence>
<dbReference type="InterPro" id="IPR013249">
    <property type="entry name" value="RNA_pol_sigma70_r4_t2"/>
</dbReference>
<evidence type="ECO:0000313" key="7">
    <source>
        <dbReference type="EMBL" id="KUP04148.1"/>
    </source>
</evidence>
<dbReference type="GO" id="GO:0006352">
    <property type="term" value="P:DNA-templated transcription initiation"/>
    <property type="evidence" value="ECO:0007669"/>
    <property type="project" value="InterPro"/>
</dbReference>
<feature type="domain" description="RNA polymerase sigma-70 region 2" evidence="5">
    <location>
        <begin position="24"/>
        <end position="92"/>
    </location>
</feature>
<dbReference type="NCBIfam" id="TIGR02937">
    <property type="entry name" value="sigma70-ECF"/>
    <property type="match status" value="1"/>
</dbReference>
<organism evidence="7 8">
    <name type="scientific">Bacillus coahuilensis p1.1.43</name>
    <dbReference type="NCBI Taxonomy" id="1150625"/>
    <lineage>
        <taxon>Bacteria</taxon>
        <taxon>Bacillati</taxon>
        <taxon>Bacillota</taxon>
        <taxon>Bacilli</taxon>
        <taxon>Bacillales</taxon>
        <taxon>Bacillaceae</taxon>
        <taxon>Bacillus</taxon>
    </lineage>
</organism>
<dbReference type="EMBL" id="LDYG01000053">
    <property type="protein sequence ID" value="KUP04148.1"/>
    <property type="molecule type" value="Genomic_DNA"/>
</dbReference>
<keyword evidence="8" id="KW-1185">Reference proteome</keyword>
<dbReference type="PATRIC" id="fig|1150625.3.peg.3425"/>
<dbReference type="InterPro" id="IPR036388">
    <property type="entry name" value="WH-like_DNA-bd_sf"/>
</dbReference>
<protein>
    <submittedName>
        <fullName evidence="7">RNA polymerase sigma70 factor</fullName>
    </submittedName>
</protein>
<dbReference type="InterPro" id="IPR007627">
    <property type="entry name" value="RNA_pol_sigma70_r2"/>
</dbReference>
<proteinExistence type="inferred from homology"/>
<keyword evidence="3" id="KW-0731">Sigma factor</keyword>
<evidence type="ECO:0000256" key="2">
    <source>
        <dbReference type="ARBA" id="ARBA00023015"/>
    </source>
</evidence>
<dbReference type="Gene3D" id="1.10.1740.10">
    <property type="match status" value="1"/>
</dbReference>
<keyword evidence="2" id="KW-0805">Transcription regulation</keyword>
<dbReference type="GO" id="GO:0003677">
    <property type="term" value="F:DNA binding"/>
    <property type="evidence" value="ECO:0007669"/>
    <property type="project" value="InterPro"/>
</dbReference>
<name>A0A147K490_9BACI</name>